<feature type="compositionally biased region" description="Low complexity" evidence="1">
    <location>
        <begin position="8"/>
        <end position="17"/>
    </location>
</feature>
<feature type="compositionally biased region" description="Low complexity" evidence="1">
    <location>
        <begin position="140"/>
        <end position="155"/>
    </location>
</feature>
<dbReference type="AlphaFoldDB" id="A0A6A6V705"/>
<feature type="region of interest" description="Disordered" evidence="1">
    <location>
        <begin position="130"/>
        <end position="168"/>
    </location>
</feature>
<organism evidence="2 3">
    <name type="scientific">Sporormia fimetaria CBS 119925</name>
    <dbReference type="NCBI Taxonomy" id="1340428"/>
    <lineage>
        <taxon>Eukaryota</taxon>
        <taxon>Fungi</taxon>
        <taxon>Dikarya</taxon>
        <taxon>Ascomycota</taxon>
        <taxon>Pezizomycotina</taxon>
        <taxon>Dothideomycetes</taxon>
        <taxon>Pleosporomycetidae</taxon>
        <taxon>Pleosporales</taxon>
        <taxon>Sporormiaceae</taxon>
        <taxon>Sporormia</taxon>
    </lineage>
</organism>
<evidence type="ECO:0000313" key="2">
    <source>
        <dbReference type="EMBL" id="KAF2746285.1"/>
    </source>
</evidence>
<feature type="compositionally biased region" description="Polar residues" evidence="1">
    <location>
        <begin position="192"/>
        <end position="205"/>
    </location>
</feature>
<gene>
    <name evidence="2" type="ORF">M011DRAFT_90864</name>
</gene>
<feature type="region of interest" description="Disordered" evidence="1">
    <location>
        <begin position="181"/>
        <end position="248"/>
    </location>
</feature>
<feature type="region of interest" description="Disordered" evidence="1">
    <location>
        <begin position="1"/>
        <end position="113"/>
    </location>
</feature>
<name>A0A6A6V705_9PLEO</name>
<feature type="region of interest" description="Disordered" evidence="1">
    <location>
        <begin position="310"/>
        <end position="347"/>
    </location>
</feature>
<dbReference type="OrthoDB" id="5400063at2759"/>
<protein>
    <recommendedName>
        <fullName evidence="4">Basic proline-rich protein</fullName>
    </recommendedName>
</protein>
<proteinExistence type="predicted"/>
<dbReference type="EMBL" id="MU006578">
    <property type="protein sequence ID" value="KAF2746285.1"/>
    <property type="molecule type" value="Genomic_DNA"/>
</dbReference>
<evidence type="ECO:0000313" key="3">
    <source>
        <dbReference type="Proteomes" id="UP000799440"/>
    </source>
</evidence>
<reference evidence="2" key="1">
    <citation type="journal article" date="2020" name="Stud. Mycol.">
        <title>101 Dothideomycetes genomes: a test case for predicting lifestyles and emergence of pathogens.</title>
        <authorList>
            <person name="Haridas S."/>
            <person name="Albert R."/>
            <person name="Binder M."/>
            <person name="Bloem J."/>
            <person name="Labutti K."/>
            <person name="Salamov A."/>
            <person name="Andreopoulos B."/>
            <person name="Baker S."/>
            <person name="Barry K."/>
            <person name="Bills G."/>
            <person name="Bluhm B."/>
            <person name="Cannon C."/>
            <person name="Castanera R."/>
            <person name="Culley D."/>
            <person name="Daum C."/>
            <person name="Ezra D."/>
            <person name="Gonzalez J."/>
            <person name="Henrissat B."/>
            <person name="Kuo A."/>
            <person name="Liang C."/>
            <person name="Lipzen A."/>
            <person name="Lutzoni F."/>
            <person name="Magnuson J."/>
            <person name="Mondo S."/>
            <person name="Nolan M."/>
            <person name="Ohm R."/>
            <person name="Pangilinan J."/>
            <person name="Park H.-J."/>
            <person name="Ramirez L."/>
            <person name="Alfaro M."/>
            <person name="Sun H."/>
            <person name="Tritt A."/>
            <person name="Yoshinaga Y."/>
            <person name="Zwiers L.-H."/>
            <person name="Turgeon B."/>
            <person name="Goodwin S."/>
            <person name="Spatafora J."/>
            <person name="Crous P."/>
            <person name="Grigoriev I."/>
        </authorList>
    </citation>
    <scope>NUCLEOTIDE SEQUENCE</scope>
    <source>
        <strain evidence="2">CBS 119925</strain>
    </source>
</reference>
<dbReference type="Proteomes" id="UP000799440">
    <property type="component" value="Unassembled WGS sequence"/>
</dbReference>
<feature type="compositionally biased region" description="Basic and acidic residues" evidence="1">
    <location>
        <begin position="310"/>
        <end position="340"/>
    </location>
</feature>
<keyword evidence="3" id="KW-1185">Reference proteome</keyword>
<feature type="compositionally biased region" description="Low complexity" evidence="1">
    <location>
        <begin position="216"/>
        <end position="245"/>
    </location>
</feature>
<sequence>MAHVTGETSAPSSRSVSPEPPSEPPRTVATPEPAMKIIPLDGATSAQPDLFTPTTPAYKPLTRDTRPTTPRAQTEPSPEPWPSHQIRPRARSPYSNVHFRSGSASSFLSAPPMTRAHSLPTVINSAAHLTLSPSPVPMARPSSPLRSPRTRSPFRPAEESYAHSGAPSVCDINEDAELELPPCAGGVPIIPSQPSSLGSFYSTSNSLSRSARRRPASPLHHVSMPSARPTTPTSAPMSSPSLSSPKFNEPFPGVNSHYAASFGSSSVPSTPTSMRSRSPSISSLETIPDIPDAEAEAIEADRLARLKLAADRENAGDEEGTRRSSLDGPTERRSLGFGRRDSRKRWSVCGAERRGDLDLETIWED</sequence>
<feature type="region of interest" description="Disordered" evidence="1">
    <location>
        <begin position="263"/>
        <end position="289"/>
    </location>
</feature>
<evidence type="ECO:0000256" key="1">
    <source>
        <dbReference type="SAM" id="MobiDB-lite"/>
    </source>
</evidence>
<feature type="compositionally biased region" description="Polar residues" evidence="1">
    <location>
        <begin position="44"/>
        <end position="55"/>
    </location>
</feature>
<evidence type="ECO:0008006" key="4">
    <source>
        <dbReference type="Google" id="ProtNLM"/>
    </source>
</evidence>
<accession>A0A6A6V705</accession>